<name>A0ABM8FWG0_9MICO</name>
<evidence type="ECO:0000313" key="4">
    <source>
        <dbReference type="Proteomes" id="UP001321543"/>
    </source>
</evidence>
<dbReference type="PANTHER" id="PTHR24321:SF8">
    <property type="entry name" value="ESTRADIOL 17-BETA-DEHYDROGENASE 8-RELATED"/>
    <property type="match status" value="1"/>
</dbReference>
<dbReference type="PANTHER" id="PTHR24321">
    <property type="entry name" value="DEHYDROGENASES, SHORT CHAIN"/>
    <property type="match status" value="1"/>
</dbReference>
<protein>
    <submittedName>
        <fullName evidence="3">Uncharacterized protein</fullName>
    </submittedName>
</protein>
<dbReference type="EMBL" id="AP027728">
    <property type="protein sequence ID" value="BDZ39905.1"/>
    <property type="molecule type" value="Genomic_DNA"/>
</dbReference>
<gene>
    <name evidence="3" type="ORF">GCM10025863_25190</name>
</gene>
<dbReference type="SUPFAM" id="SSF51735">
    <property type="entry name" value="NAD(P)-binding Rossmann-fold domains"/>
    <property type="match status" value="1"/>
</dbReference>
<reference evidence="4" key="1">
    <citation type="journal article" date="2019" name="Int. J. Syst. Evol. Microbiol.">
        <title>The Global Catalogue of Microorganisms (GCM) 10K type strain sequencing project: providing services to taxonomists for standard genome sequencing and annotation.</title>
        <authorList>
            <consortium name="The Broad Institute Genomics Platform"/>
            <consortium name="The Broad Institute Genome Sequencing Center for Infectious Disease"/>
            <person name="Wu L."/>
            <person name="Ma J."/>
        </authorList>
    </citation>
    <scope>NUCLEOTIDE SEQUENCE [LARGE SCALE GENOMIC DNA]</scope>
    <source>
        <strain evidence="4">NBRC 106310</strain>
    </source>
</reference>
<evidence type="ECO:0000256" key="1">
    <source>
        <dbReference type="ARBA" id="ARBA00006484"/>
    </source>
</evidence>
<dbReference type="InterPro" id="IPR002347">
    <property type="entry name" value="SDR_fam"/>
</dbReference>
<organism evidence="3 4">
    <name type="scientific">Microbacterium suwonense</name>
    <dbReference type="NCBI Taxonomy" id="683047"/>
    <lineage>
        <taxon>Bacteria</taxon>
        <taxon>Bacillati</taxon>
        <taxon>Actinomycetota</taxon>
        <taxon>Actinomycetes</taxon>
        <taxon>Micrococcales</taxon>
        <taxon>Microbacteriaceae</taxon>
        <taxon>Microbacterium</taxon>
    </lineage>
</organism>
<proteinExistence type="inferred from homology"/>
<evidence type="ECO:0000313" key="3">
    <source>
        <dbReference type="EMBL" id="BDZ39905.1"/>
    </source>
</evidence>
<keyword evidence="4" id="KW-1185">Reference proteome</keyword>
<comment type="similarity">
    <text evidence="1">Belongs to the short-chain dehydrogenases/reductases (SDR) family.</text>
</comment>
<evidence type="ECO:0000256" key="2">
    <source>
        <dbReference type="ARBA" id="ARBA00023002"/>
    </source>
</evidence>
<dbReference type="PRINTS" id="PR00081">
    <property type="entry name" value="GDHRDH"/>
</dbReference>
<keyword evidence="2" id="KW-0560">Oxidoreductase</keyword>
<dbReference type="Pfam" id="PF13561">
    <property type="entry name" value="adh_short_C2"/>
    <property type="match status" value="1"/>
</dbReference>
<dbReference type="Proteomes" id="UP001321543">
    <property type="component" value="Chromosome"/>
</dbReference>
<dbReference type="InterPro" id="IPR036291">
    <property type="entry name" value="NAD(P)-bd_dom_sf"/>
</dbReference>
<dbReference type="Gene3D" id="3.40.50.720">
    <property type="entry name" value="NAD(P)-binding Rossmann-like Domain"/>
    <property type="match status" value="1"/>
</dbReference>
<accession>A0ABM8FWG0</accession>
<sequence length="82" mass="8523">MPSLVLELAPRRIRINAVSPGAVDTPIWDKLGVPEDARAATRAGIPFGRFGTSDEVGEVVAFLASDAAAYITGQEVAVAGGW</sequence>